<feature type="region of interest" description="Disordered" evidence="3">
    <location>
        <begin position="153"/>
        <end position="186"/>
    </location>
</feature>
<comment type="subcellular location">
    <subcellularLocation>
        <location evidence="1">Cell surface</location>
    </subcellularLocation>
</comment>
<evidence type="ECO:0000256" key="1">
    <source>
        <dbReference type="ARBA" id="ARBA00004241"/>
    </source>
</evidence>
<dbReference type="PROSITE" id="PS00409">
    <property type="entry name" value="PROKAR_NTER_METHYL"/>
    <property type="match status" value="1"/>
</dbReference>
<evidence type="ECO:0000256" key="3">
    <source>
        <dbReference type="SAM" id="MobiDB-lite"/>
    </source>
</evidence>
<accession>A0AAP9HDG5</accession>
<keyword evidence="4" id="KW-0812">Transmembrane</keyword>
<feature type="compositionally biased region" description="Basic and acidic residues" evidence="3">
    <location>
        <begin position="153"/>
        <end position="174"/>
    </location>
</feature>
<gene>
    <name evidence="5" type="ORF">FOC49_05325</name>
</gene>
<keyword evidence="4" id="KW-0472">Membrane</keyword>
<reference evidence="5 6" key="1">
    <citation type="submission" date="2019-11" db="EMBL/GenBank/DDBJ databases">
        <title>FDA dAtabase for Regulatory Grade micrObial Sequences (FDA-ARGOS): Supporting development and validation of Infectious Disease Dx tests.</title>
        <authorList>
            <person name="Turner S."/>
            <person name="Byrd R."/>
            <person name="Tallon L."/>
            <person name="Sadzewicz L."/>
            <person name="Vavikolanu K."/>
            <person name="Mehta A."/>
            <person name="Aluvathingal J."/>
            <person name="Nadendla S."/>
            <person name="Myers T."/>
            <person name="Yan Y."/>
            <person name="Sichtig H."/>
        </authorList>
    </citation>
    <scope>NUCLEOTIDE SEQUENCE [LARGE SCALE GENOMIC DNA]</scope>
    <source>
        <strain evidence="5 6">FDAARGOS_741</strain>
    </source>
</reference>
<evidence type="ECO:0000256" key="4">
    <source>
        <dbReference type="SAM" id="Phobius"/>
    </source>
</evidence>
<dbReference type="NCBIfam" id="TIGR02532">
    <property type="entry name" value="IV_pilin_GFxxxE"/>
    <property type="match status" value="1"/>
</dbReference>
<evidence type="ECO:0000313" key="5">
    <source>
        <dbReference type="EMBL" id="QGS09332.1"/>
    </source>
</evidence>
<dbReference type="EMBL" id="CP046314">
    <property type="protein sequence ID" value="QGS09332.1"/>
    <property type="molecule type" value="Genomic_DNA"/>
</dbReference>
<evidence type="ECO:0000256" key="2">
    <source>
        <dbReference type="ARBA" id="ARBA00023287"/>
    </source>
</evidence>
<sequence>MMKIQGKKLVTKKNSKGFTLLELTISLFLLLILSLLLTLILQTTIKTSRNFLDFTNYEYALAHKKILEIYNDSSKVERESNFVMMTNKDKKEEVKLVFQGDRVYIAKQKSKDFYAGYILLLKKLKSYSIEQDEDMIHITLRDREDKERNLYLKLKTEEKNKKESEEKDTDKNNDKQSTNTRESKND</sequence>
<keyword evidence="6" id="KW-1185">Reference proteome</keyword>
<proteinExistence type="predicted"/>
<dbReference type="InterPro" id="IPR012902">
    <property type="entry name" value="N_methyl_site"/>
</dbReference>
<protein>
    <submittedName>
        <fullName evidence="5">Prepilin-type N-terminal cleavage/methylation domain-containing protein</fullName>
    </submittedName>
</protein>
<dbReference type="Pfam" id="PF07963">
    <property type="entry name" value="N_methyl"/>
    <property type="match status" value="1"/>
</dbReference>
<organism evidence="5 6">
    <name type="scientific">Gemella morbillorum</name>
    <dbReference type="NCBI Taxonomy" id="29391"/>
    <lineage>
        <taxon>Bacteria</taxon>
        <taxon>Bacillati</taxon>
        <taxon>Bacillota</taxon>
        <taxon>Bacilli</taxon>
        <taxon>Bacillales</taxon>
        <taxon>Gemellaceae</taxon>
        <taxon>Gemella</taxon>
    </lineage>
</organism>
<name>A0AAP9HDG5_9BACL</name>
<evidence type="ECO:0000313" key="6">
    <source>
        <dbReference type="Proteomes" id="UP000425411"/>
    </source>
</evidence>
<feature type="transmembrane region" description="Helical" evidence="4">
    <location>
        <begin position="20"/>
        <end position="41"/>
    </location>
</feature>
<dbReference type="Proteomes" id="UP000425411">
    <property type="component" value="Chromosome"/>
</dbReference>
<dbReference type="GO" id="GO:0030420">
    <property type="term" value="P:establishment of competence for transformation"/>
    <property type="evidence" value="ECO:0007669"/>
    <property type="project" value="UniProtKB-KW"/>
</dbReference>
<dbReference type="GO" id="GO:0009986">
    <property type="term" value="C:cell surface"/>
    <property type="evidence" value="ECO:0007669"/>
    <property type="project" value="UniProtKB-SubCell"/>
</dbReference>
<keyword evidence="2" id="KW-0178">Competence</keyword>
<dbReference type="AlphaFoldDB" id="A0AAP9HDG5"/>
<keyword evidence="4" id="KW-1133">Transmembrane helix</keyword>